<accession>A0A7C1W325</accession>
<dbReference type="Proteomes" id="UP000886384">
    <property type="component" value="Unassembled WGS sequence"/>
</dbReference>
<sequence length="378" mass="41200">MTRRIFVVAGEASGDAHAGRMLSALRQQRPDIEVAGIGGDTMRQAGVNIVTDFSELAVMGLVEVLKRYRHIKGVFNQTVDYLKAEKPDLLVLVDYPGFNLKLAKKAHQLGIPVVYYISPKVWAWRAGRIKDIKKYVDTMLVLFPFEQDIYEDAGVAVSCVGHPLVDAVHSSMSQEEAKRHFDLDASSKVLGLFPGSRRSEVQALLPTMLAAAEKIQQSFPETQIVLPLAPGLQANLLNEMLASSSANVRVVSGGFYDLIKACDGIVAASGTVTLEIALMGVPHLIGYRVAPISYMILSRLVKIPYVGLCNIVTGKNIITELLQDQMTVDELVPHLKTFLTQKHKKHEAEQIQQQVLTALGPAGGAFNAASCISKLVAE</sequence>
<name>A0A7C1W325_9GAMM</name>
<comment type="caution">
    <text evidence="12">The sequence shown here is derived from an EMBL/GenBank/DDBJ whole genome shotgun (WGS) entry which is preliminary data.</text>
</comment>
<dbReference type="AlphaFoldDB" id="A0A7C1W325"/>
<dbReference type="GO" id="GO:0009245">
    <property type="term" value="P:lipid A biosynthetic process"/>
    <property type="evidence" value="ECO:0007669"/>
    <property type="project" value="UniProtKB-UniRule"/>
</dbReference>
<keyword evidence="9 11" id="KW-0443">Lipid metabolism</keyword>
<dbReference type="GO" id="GO:0016020">
    <property type="term" value="C:membrane"/>
    <property type="evidence" value="ECO:0007669"/>
    <property type="project" value="GOC"/>
</dbReference>
<evidence type="ECO:0000256" key="7">
    <source>
        <dbReference type="ARBA" id="ARBA00022676"/>
    </source>
</evidence>
<dbReference type="InterPro" id="IPR003835">
    <property type="entry name" value="Glyco_trans_19"/>
</dbReference>
<dbReference type="Pfam" id="PF02684">
    <property type="entry name" value="LpxB"/>
    <property type="match status" value="1"/>
</dbReference>
<keyword evidence="6 11" id="KW-0441">Lipid A biosynthesis</keyword>
<evidence type="ECO:0000256" key="5">
    <source>
        <dbReference type="ARBA" id="ARBA00022516"/>
    </source>
</evidence>
<comment type="catalytic activity">
    <reaction evidence="10 11">
        <text>a lipid X + a UDP-2-N,3-O-bis[(3R)-3-hydroxyacyl]-alpha-D-glucosamine = a lipid A disaccharide + UDP + H(+)</text>
        <dbReference type="Rhea" id="RHEA:67828"/>
        <dbReference type="ChEBI" id="CHEBI:15378"/>
        <dbReference type="ChEBI" id="CHEBI:58223"/>
        <dbReference type="ChEBI" id="CHEBI:137748"/>
        <dbReference type="ChEBI" id="CHEBI:176338"/>
        <dbReference type="ChEBI" id="CHEBI:176343"/>
        <dbReference type="EC" id="2.4.1.182"/>
    </reaction>
</comment>
<proteinExistence type="inferred from homology"/>
<keyword evidence="7 11" id="KW-0328">Glycosyltransferase</keyword>
<reference evidence="12" key="1">
    <citation type="journal article" date="2020" name="mSystems">
        <title>Genome- and Community-Level Interaction Insights into Carbon Utilization and Element Cycling Functions of Hydrothermarchaeota in Hydrothermal Sediment.</title>
        <authorList>
            <person name="Zhou Z."/>
            <person name="Liu Y."/>
            <person name="Xu W."/>
            <person name="Pan J."/>
            <person name="Luo Z.H."/>
            <person name="Li M."/>
        </authorList>
    </citation>
    <scope>NUCLEOTIDE SEQUENCE [LARGE SCALE GENOMIC DNA]</scope>
    <source>
        <strain evidence="12">HyVt-380</strain>
    </source>
</reference>
<dbReference type="NCBIfam" id="TIGR00215">
    <property type="entry name" value="lpxB"/>
    <property type="match status" value="1"/>
</dbReference>
<dbReference type="HAMAP" id="MF_00392">
    <property type="entry name" value="LpxB"/>
    <property type="match status" value="1"/>
</dbReference>
<comment type="similarity">
    <text evidence="2 11">Belongs to the LpxB family.</text>
</comment>
<evidence type="ECO:0000256" key="2">
    <source>
        <dbReference type="ARBA" id="ARBA00007868"/>
    </source>
</evidence>
<dbReference type="EMBL" id="DRHY01000148">
    <property type="protein sequence ID" value="HEC74055.1"/>
    <property type="molecule type" value="Genomic_DNA"/>
</dbReference>
<dbReference type="GO" id="GO:0005543">
    <property type="term" value="F:phospholipid binding"/>
    <property type="evidence" value="ECO:0007669"/>
    <property type="project" value="TreeGrafter"/>
</dbReference>
<organism evidence="12">
    <name type="scientific">Methylophaga aminisulfidivorans</name>
    <dbReference type="NCBI Taxonomy" id="230105"/>
    <lineage>
        <taxon>Bacteria</taxon>
        <taxon>Pseudomonadati</taxon>
        <taxon>Pseudomonadota</taxon>
        <taxon>Gammaproteobacteria</taxon>
        <taxon>Thiotrichales</taxon>
        <taxon>Piscirickettsiaceae</taxon>
        <taxon>Methylophaga</taxon>
    </lineage>
</organism>
<evidence type="ECO:0000256" key="1">
    <source>
        <dbReference type="ARBA" id="ARBA00002056"/>
    </source>
</evidence>
<evidence type="ECO:0000256" key="4">
    <source>
        <dbReference type="ARBA" id="ARBA00020902"/>
    </source>
</evidence>
<evidence type="ECO:0000256" key="6">
    <source>
        <dbReference type="ARBA" id="ARBA00022556"/>
    </source>
</evidence>
<evidence type="ECO:0000256" key="9">
    <source>
        <dbReference type="ARBA" id="ARBA00023098"/>
    </source>
</evidence>
<dbReference type="Gene3D" id="3.40.50.2000">
    <property type="entry name" value="Glycogen Phosphorylase B"/>
    <property type="match status" value="2"/>
</dbReference>
<protein>
    <recommendedName>
        <fullName evidence="4 11">Lipid-A-disaccharide synthase</fullName>
        <ecNumber evidence="3 11">2.4.1.182</ecNumber>
    </recommendedName>
</protein>
<evidence type="ECO:0000256" key="10">
    <source>
        <dbReference type="ARBA" id="ARBA00048975"/>
    </source>
</evidence>
<gene>
    <name evidence="11" type="primary">lpxB</name>
    <name evidence="12" type="ORF">ENI26_06730</name>
</gene>
<comment type="function">
    <text evidence="1 11">Condensation of UDP-2,3-diacylglucosamine and 2,3-diacylglucosamine-1-phosphate to form lipid A disaccharide, a precursor of lipid A, a phosphorylated glycolipid that anchors the lipopolysaccharide to the outer membrane of the cell.</text>
</comment>
<keyword evidence="5 11" id="KW-0444">Lipid biosynthesis</keyword>
<evidence type="ECO:0000313" key="12">
    <source>
        <dbReference type="EMBL" id="HEC74055.1"/>
    </source>
</evidence>
<evidence type="ECO:0000256" key="3">
    <source>
        <dbReference type="ARBA" id="ARBA00012687"/>
    </source>
</evidence>
<keyword evidence="8 11" id="KW-0808">Transferase</keyword>
<dbReference type="UniPathway" id="UPA00973"/>
<evidence type="ECO:0000256" key="8">
    <source>
        <dbReference type="ARBA" id="ARBA00022679"/>
    </source>
</evidence>
<evidence type="ECO:0000256" key="11">
    <source>
        <dbReference type="HAMAP-Rule" id="MF_00392"/>
    </source>
</evidence>
<dbReference type="GO" id="GO:0008915">
    <property type="term" value="F:lipid-A-disaccharide synthase activity"/>
    <property type="evidence" value="ECO:0007669"/>
    <property type="project" value="UniProtKB-UniRule"/>
</dbReference>
<dbReference type="PANTHER" id="PTHR30372">
    <property type="entry name" value="LIPID-A-DISACCHARIDE SYNTHASE"/>
    <property type="match status" value="1"/>
</dbReference>
<dbReference type="SUPFAM" id="SSF53756">
    <property type="entry name" value="UDP-Glycosyltransferase/glycogen phosphorylase"/>
    <property type="match status" value="1"/>
</dbReference>
<dbReference type="EC" id="2.4.1.182" evidence="3 11"/>
<dbReference type="PANTHER" id="PTHR30372:SF4">
    <property type="entry name" value="LIPID-A-DISACCHARIDE SYNTHASE, MITOCHONDRIAL-RELATED"/>
    <property type="match status" value="1"/>
</dbReference>
<comment type="pathway">
    <text evidence="11">Bacterial outer membrane biogenesis; LPS lipid A biosynthesis.</text>
</comment>